<dbReference type="SMART" id="SM00331">
    <property type="entry name" value="PP2C_SIG"/>
    <property type="match status" value="1"/>
</dbReference>
<proteinExistence type="predicted"/>
<comment type="caution">
    <text evidence="3">The sequence shown here is derived from an EMBL/GenBank/DDBJ whole genome shotgun (WGS) entry which is preliminary data.</text>
</comment>
<sequence>MLRVAEHFEKSDTGLARRANEDNFFARAPLFVVADGMGGAQAGEVASRLAADTFAPGLPEGGTTEERLATRVLEANARIHKLSREDRERAGMGTTLTAAYLDGEEIAVAHVGDSRAYLWRDGELTRLTRDHSLVDELVRRGKLTEEEAAEHPQRSIITRALGPEPDVEVDTRTYRGQAGDLLLLCSDGLTSMISEQLIAGILRGAEGLEAAGRELVDAANAAGGRDNITVVLFRLEEAGAGATTDPHAPTASTAALDQPTQAGELNAAEVIGAVAAADPATAEQPVVKPRSGAAGQPQELASVAAARKRRAEREHQPLPLRVKIFAATVSTLIVLVILGIAGMFATRAVFFVGTDDRGMVTIYKGLPFELPAGIKLYSEYSISGVPAAAVPESRRDDLLDHQLRSRSDARDLVAQLELGRLSP</sequence>
<protein>
    <submittedName>
        <fullName evidence="3">Stp1/IreP family PP2C-type Ser/Thr phosphatase</fullName>
    </submittedName>
</protein>
<dbReference type="SUPFAM" id="SSF81606">
    <property type="entry name" value="PP2C-like"/>
    <property type="match status" value="1"/>
</dbReference>
<dbReference type="EMBL" id="JAWSTH010000072">
    <property type="protein sequence ID" value="MDW5597037.1"/>
    <property type="molecule type" value="Genomic_DNA"/>
</dbReference>
<dbReference type="Gene3D" id="3.60.40.10">
    <property type="entry name" value="PPM-type phosphatase domain"/>
    <property type="match status" value="1"/>
</dbReference>
<dbReference type="SMART" id="SM00332">
    <property type="entry name" value="PP2Cc"/>
    <property type="match status" value="1"/>
</dbReference>
<dbReference type="RefSeq" id="WP_318599473.1">
    <property type="nucleotide sequence ID" value="NZ_JAWSTH010000072.1"/>
</dbReference>
<reference evidence="4" key="1">
    <citation type="submission" date="2023-07" db="EMBL/GenBank/DDBJ databases">
        <title>Conexibacter stalactiti sp. nov., isolated from stalactites in a lava cave and emended description of the genus Conexibacter.</title>
        <authorList>
            <person name="Lee S.D."/>
        </authorList>
    </citation>
    <scope>NUCLEOTIDE SEQUENCE [LARGE SCALE GENOMIC DNA]</scope>
    <source>
        <strain evidence="4">KCTC 39840</strain>
    </source>
</reference>
<evidence type="ECO:0000256" key="1">
    <source>
        <dbReference type="SAM" id="Phobius"/>
    </source>
</evidence>
<keyword evidence="1" id="KW-1133">Transmembrane helix</keyword>
<dbReference type="NCBIfam" id="NF033484">
    <property type="entry name" value="Stp1_PP2C_phos"/>
    <property type="match status" value="1"/>
</dbReference>
<reference evidence="3 4" key="2">
    <citation type="submission" date="2023-10" db="EMBL/GenBank/DDBJ databases">
        <authorList>
            <person name="Han X.F."/>
        </authorList>
    </citation>
    <scope>NUCLEOTIDE SEQUENCE [LARGE SCALE GENOMIC DNA]</scope>
    <source>
        <strain evidence="3 4">KCTC 39840</strain>
    </source>
</reference>
<accession>A0ABU4HWI5</accession>
<keyword evidence="1" id="KW-0812">Transmembrane</keyword>
<evidence type="ECO:0000259" key="2">
    <source>
        <dbReference type="PROSITE" id="PS51746"/>
    </source>
</evidence>
<dbReference type="InterPro" id="IPR036457">
    <property type="entry name" value="PPM-type-like_dom_sf"/>
</dbReference>
<dbReference type="Proteomes" id="UP001284601">
    <property type="component" value="Unassembled WGS sequence"/>
</dbReference>
<feature type="transmembrane region" description="Helical" evidence="1">
    <location>
        <begin position="324"/>
        <end position="350"/>
    </location>
</feature>
<evidence type="ECO:0000313" key="3">
    <source>
        <dbReference type="EMBL" id="MDW5597037.1"/>
    </source>
</evidence>
<organism evidence="3 4">
    <name type="scientific">Conexibacter stalactiti</name>
    <dbReference type="NCBI Taxonomy" id="1940611"/>
    <lineage>
        <taxon>Bacteria</taxon>
        <taxon>Bacillati</taxon>
        <taxon>Actinomycetota</taxon>
        <taxon>Thermoleophilia</taxon>
        <taxon>Solirubrobacterales</taxon>
        <taxon>Conexibacteraceae</taxon>
        <taxon>Conexibacter</taxon>
    </lineage>
</organism>
<evidence type="ECO:0000313" key="4">
    <source>
        <dbReference type="Proteomes" id="UP001284601"/>
    </source>
</evidence>
<dbReference type="InterPro" id="IPR015655">
    <property type="entry name" value="PP2C"/>
</dbReference>
<gene>
    <name evidence="3" type="ORF">R7226_22000</name>
</gene>
<dbReference type="CDD" id="cd00143">
    <property type="entry name" value="PP2Cc"/>
    <property type="match status" value="1"/>
</dbReference>
<dbReference type="InterPro" id="IPR001932">
    <property type="entry name" value="PPM-type_phosphatase-like_dom"/>
</dbReference>
<dbReference type="Pfam" id="PF13672">
    <property type="entry name" value="PP2C_2"/>
    <property type="match status" value="1"/>
</dbReference>
<name>A0ABU4HWI5_9ACTN</name>
<feature type="domain" description="PPM-type phosphatase" evidence="2">
    <location>
        <begin position="6"/>
        <end position="235"/>
    </location>
</feature>
<keyword evidence="1" id="KW-0472">Membrane</keyword>
<keyword evidence="4" id="KW-1185">Reference proteome</keyword>
<dbReference type="PANTHER" id="PTHR47992">
    <property type="entry name" value="PROTEIN PHOSPHATASE"/>
    <property type="match status" value="1"/>
</dbReference>
<dbReference type="PROSITE" id="PS51746">
    <property type="entry name" value="PPM_2"/>
    <property type="match status" value="1"/>
</dbReference>